<evidence type="ECO:0000256" key="5">
    <source>
        <dbReference type="ARBA" id="ARBA00022793"/>
    </source>
</evidence>
<dbReference type="PIRSF" id="PIRSF036565">
    <property type="entry name" value="Pyruvt_ip_decrb"/>
    <property type="match status" value="1"/>
</dbReference>
<sequence length="538" mass="59621">MKVGQYLFNKLYKANVKYAFGIPGDFALPLYASLSQSPIIPIVTTHEPSAGFAADAYARLNGLGLAVVTYGAGALNIINPIAQAYAEKSPVIVVSGAPEIKNRNPDLLLHHRVKTFETQIEIFQRITNISVLLQDPHLITEQIDDVIDTVLRTKRPGYIEIPRDLVYKEIPKFRCKHSRRPEKKLEVFSEAMEEIVSRINASRKPVVIAGVEIERFGLGGKFIKLVEKYNFPVATSIIGKAVFPEHHKNFIGTYMGAVGNPAARKLVEESDCLLILGEMITDTNTGLFTSHIKRENLIHASSEHIAISHHNFDEIDITDLINYLLNSKKIKKFSFKNSFAQKKAPPVKDGKLTIKAIFRELSSLPDGKYSFITDVGDCLFGCVDLNADIILNPGYYASMGFGVPAAIGAFLALPSRKPISLVGDGGFQMTGVEISTLVKSDIPALIIVVNNGAFSSLEAMDRKRDYFTVHSWDYVKLAESLGAEGIRVNTLKDFKKALELGTQKNKAFLIEAIIERSDISETLERIGNAVHRKFSRKK</sequence>
<feature type="binding site" evidence="9">
    <location>
        <position position="424"/>
    </location>
    <ligand>
        <name>Mg(2+)</name>
        <dbReference type="ChEBI" id="CHEBI:18420"/>
    </ligand>
</feature>
<dbReference type="InterPro" id="IPR012110">
    <property type="entry name" value="PDC/IPDC-like"/>
</dbReference>
<dbReference type="InterPro" id="IPR000399">
    <property type="entry name" value="TPP-bd_CS"/>
</dbReference>
<keyword evidence="4 9" id="KW-0479">Metal-binding</keyword>
<name>A0A1F7RGG5_9BACT</name>
<dbReference type="InterPro" id="IPR012001">
    <property type="entry name" value="Thiamin_PyroP_enz_TPP-bd_dom"/>
</dbReference>
<comment type="cofactor">
    <cofactor evidence="2">
        <name>thiamine diphosphate</name>
        <dbReference type="ChEBI" id="CHEBI:58937"/>
    </cofactor>
</comment>
<dbReference type="Proteomes" id="UP000178526">
    <property type="component" value="Unassembled WGS sequence"/>
</dbReference>
<keyword evidence="7 10" id="KW-0786">Thiamine pyrophosphate</keyword>
<dbReference type="PANTHER" id="PTHR43452">
    <property type="entry name" value="PYRUVATE DECARBOXYLASE"/>
    <property type="match status" value="1"/>
</dbReference>
<dbReference type="GO" id="GO:0000287">
    <property type="term" value="F:magnesium ion binding"/>
    <property type="evidence" value="ECO:0007669"/>
    <property type="project" value="InterPro"/>
</dbReference>
<dbReference type="PANTHER" id="PTHR43452:SF30">
    <property type="entry name" value="PYRUVATE DECARBOXYLASE ISOZYME 1-RELATED"/>
    <property type="match status" value="1"/>
</dbReference>
<evidence type="ECO:0000256" key="2">
    <source>
        <dbReference type="ARBA" id="ARBA00001964"/>
    </source>
</evidence>
<evidence type="ECO:0000256" key="4">
    <source>
        <dbReference type="ARBA" id="ARBA00022723"/>
    </source>
</evidence>
<evidence type="ECO:0000256" key="6">
    <source>
        <dbReference type="ARBA" id="ARBA00022842"/>
    </source>
</evidence>
<evidence type="ECO:0000256" key="8">
    <source>
        <dbReference type="ARBA" id="ARBA00023239"/>
    </source>
</evidence>
<proteinExistence type="inferred from homology"/>
<dbReference type="GO" id="GO:0030976">
    <property type="term" value="F:thiamine pyrophosphate binding"/>
    <property type="evidence" value="ECO:0007669"/>
    <property type="project" value="InterPro"/>
</dbReference>
<dbReference type="InterPro" id="IPR047213">
    <property type="entry name" value="TPP_PYR_PDC_IPDC-like"/>
</dbReference>
<evidence type="ECO:0000256" key="10">
    <source>
        <dbReference type="RuleBase" id="RU362132"/>
    </source>
</evidence>
<protein>
    <recommendedName>
        <fullName evidence="16">Preprotein translocase subunit Tim44</fullName>
    </recommendedName>
</protein>
<feature type="domain" description="Thiamine pyrophosphate enzyme TPP-binding" evidence="12">
    <location>
        <begin position="390"/>
        <end position="511"/>
    </location>
</feature>
<feature type="binding site" evidence="9">
    <location>
        <position position="451"/>
    </location>
    <ligand>
        <name>Mg(2+)</name>
        <dbReference type="ChEBI" id="CHEBI:18420"/>
    </ligand>
</feature>
<dbReference type="Pfam" id="PF02776">
    <property type="entry name" value="TPP_enzyme_N"/>
    <property type="match status" value="1"/>
</dbReference>
<evidence type="ECO:0008006" key="16">
    <source>
        <dbReference type="Google" id="ProtNLM"/>
    </source>
</evidence>
<feature type="domain" description="Thiamine pyrophosphate enzyme central" evidence="11">
    <location>
        <begin position="193"/>
        <end position="316"/>
    </location>
</feature>
<evidence type="ECO:0000313" key="15">
    <source>
        <dbReference type="Proteomes" id="UP000178526"/>
    </source>
</evidence>
<evidence type="ECO:0000256" key="3">
    <source>
        <dbReference type="ARBA" id="ARBA00007812"/>
    </source>
</evidence>
<evidence type="ECO:0000256" key="9">
    <source>
        <dbReference type="PIRSR" id="PIRSR036565-2"/>
    </source>
</evidence>
<gene>
    <name evidence="14" type="ORF">A2042_02395</name>
</gene>
<evidence type="ECO:0000259" key="12">
    <source>
        <dbReference type="Pfam" id="PF02775"/>
    </source>
</evidence>
<dbReference type="Pfam" id="PF02775">
    <property type="entry name" value="TPP_enzyme_C"/>
    <property type="match status" value="1"/>
</dbReference>
<comment type="similarity">
    <text evidence="3 10">Belongs to the TPP enzyme family.</text>
</comment>
<dbReference type="InterPro" id="IPR012000">
    <property type="entry name" value="Thiamin_PyroP_enz_cen_dom"/>
</dbReference>
<keyword evidence="6 9" id="KW-0460">Magnesium</keyword>
<dbReference type="InterPro" id="IPR029061">
    <property type="entry name" value="THDP-binding"/>
</dbReference>
<evidence type="ECO:0000259" key="13">
    <source>
        <dbReference type="Pfam" id="PF02776"/>
    </source>
</evidence>
<comment type="cofactor">
    <cofactor evidence="1">
        <name>a metal cation</name>
        <dbReference type="ChEBI" id="CHEBI:25213"/>
    </cofactor>
</comment>
<organism evidence="14 15">
    <name type="scientific">Candidatus Schekmanbacteria bacterium GWA2_38_11</name>
    <dbReference type="NCBI Taxonomy" id="1817876"/>
    <lineage>
        <taxon>Bacteria</taxon>
        <taxon>Candidatus Schekmaniibacteriota</taxon>
    </lineage>
</organism>
<dbReference type="SUPFAM" id="SSF52518">
    <property type="entry name" value="Thiamin diphosphate-binding fold (THDP-binding)"/>
    <property type="match status" value="2"/>
</dbReference>
<dbReference type="GO" id="GO:0005829">
    <property type="term" value="C:cytosol"/>
    <property type="evidence" value="ECO:0007669"/>
    <property type="project" value="TreeGrafter"/>
</dbReference>
<dbReference type="GO" id="GO:0004737">
    <property type="term" value="F:pyruvate decarboxylase activity"/>
    <property type="evidence" value="ECO:0007669"/>
    <property type="project" value="TreeGrafter"/>
</dbReference>
<accession>A0A1F7RGG5</accession>
<reference evidence="14 15" key="1">
    <citation type="journal article" date="2016" name="Nat. Commun.">
        <title>Thousands of microbial genomes shed light on interconnected biogeochemical processes in an aquifer system.</title>
        <authorList>
            <person name="Anantharaman K."/>
            <person name="Brown C.T."/>
            <person name="Hug L.A."/>
            <person name="Sharon I."/>
            <person name="Castelle C.J."/>
            <person name="Probst A.J."/>
            <person name="Thomas B.C."/>
            <person name="Singh A."/>
            <person name="Wilkins M.J."/>
            <person name="Karaoz U."/>
            <person name="Brodie E.L."/>
            <person name="Williams K.H."/>
            <person name="Hubbard S.S."/>
            <person name="Banfield J.F."/>
        </authorList>
    </citation>
    <scope>NUCLEOTIDE SEQUENCE [LARGE SCALE GENOMIC DNA]</scope>
</reference>
<dbReference type="Gene3D" id="3.40.50.970">
    <property type="match status" value="2"/>
</dbReference>
<dbReference type="InterPro" id="IPR029035">
    <property type="entry name" value="DHS-like_NAD/FAD-binding_dom"/>
</dbReference>
<evidence type="ECO:0000256" key="7">
    <source>
        <dbReference type="ARBA" id="ARBA00023052"/>
    </source>
</evidence>
<dbReference type="SUPFAM" id="SSF52467">
    <property type="entry name" value="DHS-like NAD/FAD-binding domain"/>
    <property type="match status" value="1"/>
</dbReference>
<dbReference type="Pfam" id="PF00205">
    <property type="entry name" value="TPP_enzyme_M"/>
    <property type="match status" value="1"/>
</dbReference>
<keyword evidence="5" id="KW-0210">Decarboxylase</keyword>
<keyword evidence="8" id="KW-0456">Lyase</keyword>
<dbReference type="PROSITE" id="PS00187">
    <property type="entry name" value="TPP_ENZYMES"/>
    <property type="match status" value="1"/>
</dbReference>
<dbReference type="EMBL" id="MGDB01000103">
    <property type="protein sequence ID" value="OGL40268.1"/>
    <property type="molecule type" value="Genomic_DNA"/>
</dbReference>
<dbReference type="InterPro" id="IPR011766">
    <property type="entry name" value="TPP_enzyme_TPP-bd"/>
</dbReference>
<evidence type="ECO:0000256" key="1">
    <source>
        <dbReference type="ARBA" id="ARBA00001920"/>
    </source>
</evidence>
<dbReference type="AlphaFoldDB" id="A0A1F7RGG5"/>
<comment type="caution">
    <text evidence="14">The sequence shown here is derived from an EMBL/GenBank/DDBJ whole genome shotgun (WGS) entry which is preliminary data.</text>
</comment>
<dbReference type="CDD" id="cd07038">
    <property type="entry name" value="TPP_PYR_PDC_IPDC_like"/>
    <property type="match status" value="1"/>
</dbReference>
<comment type="cofactor">
    <cofactor evidence="9">
        <name>Mg(2+)</name>
        <dbReference type="ChEBI" id="CHEBI:18420"/>
    </cofactor>
    <text evidence="9">Binds 1 Mg(2+) per subunit.</text>
</comment>
<evidence type="ECO:0000313" key="14">
    <source>
        <dbReference type="EMBL" id="OGL40268.1"/>
    </source>
</evidence>
<dbReference type="Gene3D" id="3.40.50.1220">
    <property type="entry name" value="TPP-binding domain"/>
    <property type="match status" value="1"/>
</dbReference>
<feature type="domain" description="Thiamine pyrophosphate enzyme N-terminal TPP-binding" evidence="13">
    <location>
        <begin position="1"/>
        <end position="110"/>
    </location>
</feature>
<dbReference type="GO" id="GO:0000949">
    <property type="term" value="P:aromatic amino acid family catabolic process to alcohol via Ehrlich pathway"/>
    <property type="evidence" value="ECO:0007669"/>
    <property type="project" value="TreeGrafter"/>
</dbReference>
<evidence type="ECO:0000259" key="11">
    <source>
        <dbReference type="Pfam" id="PF00205"/>
    </source>
</evidence>